<evidence type="ECO:0000256" key="3">
    <source>
        <dbReference type="ARBA" id="ARBA00022490"/>
    </source>
</evidence>
<dbReference type="InterPro" id="IPR004476">
    <property type="entry name" value="RNase_II/RNase_R"/>
</dbReference>
<dbReference type="EMBL" id="PFAA01000030">
    <property type="protein sequence ID" value="PIT96748.1"/>
    <property type="molecule type" value="Genomic_DNA"/>
</dbReference>
<dbReference type="AlphaFoldDB" id="A0A2M6WVD1"/>
<dbReference type="PROSITE" id="PS50126">
    <property type="entry name" value="S1"/>
    <property type="match status" value="1"/>
</dbReference>
<dbReference type="InterPro" id="IPR013223">
    <property type="entry name" value="RNase_B_OB_dom"/>
</dbReference>
<keyword evidence="4 8" id="KW-0540">Nuclease</keyword>
<evidence type="ECO:0000313" key="11">
    <source>
        <dbReference type="Proteomes" id="UP000230481"/>
    </source>
</evidence>
<dbReference type="Pfam" id="PF00773">
    <property type="entry name" value="RNB"/>
    <property type="match status" value="1"/>
</dbReference>
<dbReference type="InterPro" id="IPR050180">
    <property type="entry name" value="RNR_Ribonuclease"/>
</dbReference>
<evidence type="ECO:0000256" key="6">
    <source>
        <dbReference type="ARBA" id="ARBA00022839"/>
    </source>
</evidence>
<dbReference type="SUPFAM" id="SSF50249">
    <property type="entry name" value="Nucleic acid-binding proteins"/>
    <property type="match status" value="4"/>
</dbReference>
<dbReference type="SMART" id="SM00316">
    <property type="entry name" value="S1"/>
    <property type="match status" value="1"/>
</dbReference>
<evidence type="ECO:0000313" key="10">
    <source>
        <dbReference type="EMBL" id="PIT96748.1"/>
    </source>
</evidence>
<evidence type="ECO:0000256" key="1">
    <source>
        <dbReference type="ARBA" id="ARBA00001849"/>
    </source>
</evidence>
<evidence type="ECO:0000256" key="8">
    <source>
        <dbReference type="HAMAP-Rule" id="MF_01895"/>
    </source>
</evidence>
<dbReference type="InterPro" id="IPR012340">
    <property type="entry name" value="NA-bd_OB-fold"/>
</dbReference>
<evidence type="ECO:0000256" key="5">
    <source>
        <dbReference type="ARBA" id="ARBA00022801"/>
    </source>
</evidence>
<keyword evidence="3 8" id="KW-0963">Cytoplasm</keyword>
<comment type="catalytic activity">
    <reaction evidence="1 8">
        <text>Exonucleolytic cleavage in the 3'- to 5'-direction to yield nucleoside 5'-phosphates.</text>
        <dbReference type="EC" id="3.1.13.1"/>
    </reaction>
</comment>
<dbReference type="SMART" id="SM00955">
    <property type="entry name" value="RNB"/>
    <property type="match status" value="1"/>
</dbReference>
<dbReference type="InterPro" id="IPR001900">
    <property type="entry name" value="RNase_II/R"/>
</dbReference>
<dbReference type="Gene3D" id="2.40.50.140">
    <property type="entry name" value="Nucleic acid-binding proteins"/>
    <property type="match status" value="2"/>
</dbReference>
<dbReference type="GO" id="GO:0006402">
    <property type="term" value="P:mRNA catabolic process"/>
    <property type="evidence" value="ECO:0007669"/>
    <property type="project" value="TreeGrafter"/>
</dbReference>
<dbReference type="PROSITE" id="PS01175">
    <property type="entry name" value="RIBONUCLEASE_II"/>
    <property type="match status" value="1"/>
</dbReference>
<comment type="caution">
    <text evidence="10">The sequence shown here is derived from an EMBL/GenBank/DDBJ whole genome shotgun (WGS) entry which is preliminary data.</text>
</comment>
<sequence length="646" mass="73906">MEKSKNKEKTSNITGQITITSRGVGYLPNDLFEEDIEIPNNYTNTALNKDIVEIVLHPKIEGERIHGEVIKIIERAKTQFVGVVEKEDGMLFLAPDDKKMYMDILLPPDSKVENGIKVLVEITHWNDPKKNPEGKIIEILGKKGEHNVEMRAIVLEHGFKTGFSSDVEKAAKEIENKKKDILQTEIGKRKDFRGIMTITIDPPDAKDFDDAISIRNLENGNIEIGVHIADVSHYVTPDSAIDKEAQKRATSIYLVDRTVPMLPEVISNDVSSLNPNEDKLTYSAVFELTKNGDVKNKWFGETIINSNKRFTYEDAQKIIDAKDGEYYEKLDLLNKIAKNLRKKRFDNGSIEFEHDEVKFTLDKNGKPLSVEKKKLYDTNRLVEEYMLLANQEVAEYIFNLNKKSDSKDALFVYRIHNAPDAEKIENLKIFLNAIGYEFNINNEGVTTRDINNLFKQIKGKPIENMIKITVIRSMSKAIYSTKNIGHFGLAFKYYTHFTSPIRRYPDIMTHRIMKIRLAGKEIPRNEFSKYEKLSVISTEQEIEAAQAERDSIRYKQVEYMKEHIGEIFNGSITGVSDFGIFVEDENTKAEGLVHISKIGNDFYTLDKKTYSIKGERNGQSFTLGDKVRVKLIAANLDNKTLDFVFV</sequence>
<dbReference type="Pfam" id="PF08206">
    <property type="entry name" value="OB_RNB"/>
    <property type="match status" value="1"/>
</dbReference>
<keyword evidence="6 8" id="KW-0269">Exonuclease</keyword>
<keyword evidence="5 8" id="KW-0378">Hydrolase</keyword>
<dbReference type="InterPro" id="IPR040476">
    <property type="entry name" value="CSD2"/>
</dbReference>
<dbReference type="CDD" id="cd04471">
    <property type="entry name" value="S1_RNase_R"/>
    <property type="match status" value="1"/>
</dbReference>
<evidence type="ECO:0000259" key="9">
    <source>
        <dbReference type="PROSITE" id="PS50126"/>
    </source>
</evidence>
<dbReference type="PANTHER" id="PTHR23355:SF9">
    <property type="entry name" value="DIS3-LIKE EXONUCLEASE 2"/>
    <property type="match status" value="1"/>
</dbReference>
<reference evidence="11" key="1">
    <citation type="submission" date="2017-09" db="EMBL/GenBank/DDBJ databases">
        <title>Depth-based differentiation of microbial function through sediment-hosted aquifers and enrichment of novel symbionts in the deep terrestrial subsurface.</title>
        <authorList>
            <person name="Probst A.J."/>
            <person name="Ladd B."/>
            <person name="Jarett J.K."/>
            <person name="Geller-Mcgrath D.E."/>
            <person name="Sieber C.M.K."/>
            <person name="Emerson J.B."/>
            <person name="Anantharaman K."/>
            <person name="Thomas B.C."/>
            <person name="Malmstrom R."/>
            <person name="Stieglmeier M."/>
            <person name="Klingl A."/>
            <person name="Woyke T."/>
            <person name="Ryan C.M."/>
            <person name="Banfield J.F."/>
        </authorList>
    </citation>
    <scope>NUCLEOTIDE SEQUENCE [LARGE SCALE GENOMIC DNA]</scope>
</reference>
<comment type="subcellular location">
    <subcellularLocation>
        <location evidence="2 8">Cytoplasm</location>
    </subcellularLocation>
</comment>
<dbReference type="Pfam" id="PF00575">
    <property type="entry name" value="S1"/>
    <property type="match status" value="1"/>
</dbReference>
<comment type="function">
    <text evidence="8">3'-5' exoribonuclease that releases 5'-nucleoside monophosphates and is involved in maturation of structured RNAs.</text>
</comment>
<feature type="domain" description="S1 motif" evidence="9">
    <location>
        <begin position="565"/>
        <end position="646"/>
    </location>
</feature>
<accession>A0A2M6WVD1</accession>
<evidence type="ECO:0000256" key="2">
    <source>
        <dbReference type="ARBA" id="ARBA00004496"/>
    </source>
</evidence>
<gene>
    <name evidence="8 10" type="primary">rnr</name>
    <name evidence="10" type="ORF">COT82_01480</name>
</gene>
<dbReference type="PANTHER" id="PTHR23355">
    <property type="entry name" value="RIBONUCLEASE"/>
    <property type="match status" value="1"/>
</dbReference>
<comment type="similarity">
    <text evidence="8">Belongs to the RNR ribonuclease family. RNase R subfamily.</text>
</comment>
<organism evidence="10 11">
    <name type="scientific">Candidatus Campbellbacteria bacterium CG10_big_fil_rev_8_21_14_0_10_35_52</name>
    <dbReference type="NCBI Taxonomy" id="1974527"/>
    <lineage>
        <taxon>Bacteria</taxon>
        <taxon>Candidatus Campbelliibacteriota</taxon>
    </lineage>
</organism>
<dbReference type="GO" id="GO:0005829">
    <property type="term" value="C:cytosol"/>
    <property type="evidence" value="ECO:0007669"/>
    <property type="project" value="TreeGrafter"/>
</dbReference>
<name>A0A2M6WVD1_9BACT</name>
<dbReference type="HAMAP" id="MF_01895">
    <property type="entry name" value="RNase_R"/>
    <property type="match status" value="1"/>
</dbReference>
<dbReference type="GO" id="GO:0008859">
    <property type="term" value="F:exoribonuclease II activity"/>
    <property type="evidence" value="ECO:0007669"/>
    <property type="project" value="UniProtKB-UniRule"/>
</dbReference>
<evidence type="ECO:0000256" key="7">
    <source>
        <dbReference type="ARBA" id="ARBA00022884"/>
    </source>
</evidence>
<dbReference type="NCBIfam" id="TIGR00358">
    <property type="entry name" value="3_prime_RNase"/>
    <property type="match status" value="1"/>
</dbReference>
<dbReference type="InterPro" id="IPR003029">
    <property type="entry name" value="S1_domain"/>
</dbReference>
<dbReference type="Pfam" id="PF17876">
    <property type="entry name" value="CSD2"/>
    <property type="match status" value="1"/>
</dbReference>
<dbReference type="GO" id="GO:0003723">
    <property type="term" value="F:RNA binding"/>
    <property type="evidence" value="ECO:0007669"/>
    <property type="project" value="UniProtKB-UniRule"/>
</dbReference>
<keyword evidence="7 8" id="KW-0694">RNA-binding</keyword>
<proteinExistence type="inferred from homology"/>
<dbReference type="EC" id="3.1.13.1" evidence="8"/>
<dbReference type="Proteomes" id="UP000230481">
    <property type="component" value="Unassembled WGS sequence"/>
</dbReference>
<evidence type="ECO:0000256" key="4">
    <source>
        <dbReference type="ARBA" id="ARBA00022722"/>
    </source>
</evidence>
<dbReference type="InterPro" id="IPR011805">
    <property type="entry name" value="RNase_R"/>
</dbReference>
<dbReference type="NCBIfam" id="TIGR02063">
    <property type="entry name" value="RNase_R"/>
    <property type="match status" value="1"/>
</dbReference>
<dbReference type="InterPro" id="IPR022966">
    <property type="entry name" value="RNase_II/R_CS"/>
</dbReference>
<protein>
    <recommendedName>
        <fullName evidence="8">Ribonuclease R</fullName>
        <shortName evidence="8">RNase R</shortName>
        <ecNumber evidence="8">3.1.13.1</ecNumber>
    </recommendedName>
</protein>